<organism evidence="1 2">
    <name type="scientific">Shiella aurantiaca</name>
    <dbReference type="NCBI Taxonomy" id="3058365"/>
    <lineage>
        <taxon>Bacteria</taxon>
        <taxon>Pseudomonadati</taxon>
        <taxon>Bacteroidota</taxon>
        <taxon>Cytophagia</taxon>
        <taxon>Cytophagales</taxon>
        <taxon>Shiellaceae</taxon>
        <taxon>Shiella</taxon>
    </lineage>
</organism>
<evidence type="ECO:0000313" key="2">
    <source>
        <dbReference type="Proteomes" id="UP001168552"/>
    </source>
</evidence>
<name>A0ABT8F907_9BACT</name>
<dbReference type="RefSeq" id="WP_320005403.1">
    <property type="nucleotide sequence ID" value="NZ_JAUHJS010000008.1"/>
</dbReference>
<dbReference type="EMBL" id="JAUHJS010000008">
    <property type="protein sequence ID" value="MDN4166868.1"/>
    <property type="molecule type" value="Genomic_DNA"/>
</dbReference>
<proteinExistence type="predicted"/>
<accession>A0ABT8F907</accession>
<protein>
    <submittedName>
        <fullName evidence="1">Uncharacterized protein</fullName>
    </submittedName>
</protein>
<sequence length="105" mass="12182">MKNQLITIIAIGIIAMVHTVEAGIKNKMEVAEEQMLMAETLEKEQSEMAFMASFETEPSVYIYDAKGNLVHEYKKSEWNEEAFRKIINKCDFMAEVDANYYYLLN</sequence>
<comment type="caution">
    <text evidence="1">The sequence shown here is derived from an EMBL/GenBank/DDBJ whole genome shotgun (WGS) entry which is preliminary data.</text>
</comment>
<gene>
    <name evidence="1" type="ORF">QWY31_15255</name>
</gene>
<reference evidence="1" key="1">
    <citation type="submission" date="2023-06" db="EMBL/GenBank/DDBJ databases">
        <title>Cytophagales bacterium Strain LB-30, isolated from soil.</title>
        <authorList>
            <person name="Liu B."/>
        </authorList>
    </citation>
    <scope>NUCLEOTIDE SEQUENCE</scope>
    <source>
        <strain evidence="1">LB-30</strain>
    </source>
</reference>
<evidence type="ECO:0000313" key="1">
    <source>
        <dbReference type="EMBL" id="MDN4166868.1"/>
    </source>
</evidence>
<dbReference type="Proteomes" id="UP001168552">
    <property type="component" value="Unassembled WGS sequence"/>
</dbReference>
<keyword evidence="2" id="KW-1185">Reference proteome</keyword>